<accession>A0ABY4CSH8</accession>
<name>A0ABY4CSH8_9BACL</name>
<protein>
    <submittedName>
        <fullName evidence="3">LysM peptidoglycan-binding domain-containing protein</fullName>
    </submittedName>
</protein>
<organism evidence="3 4">
    <name type="scientific">Fodinisporobacter ferrooxydans</name>
    <dbReference type="NCBI Taxonomy" id="2901836"/>
    <lineage>
        <taxon>Bacteria</taxon>
        <taxon>Bacillati</taxon>
        <taxon>Bacillota</taxon>
        <taxon>Bacilli</taxon>
        <taxon>Bacillales</taxon>
        <taxon>Alicyclobacillaceae</taxon>
        <taxon>Fodinisporobacter</taxon>
    </lineage>
</organism>
<dbReference type="RefSeq" id="WP_347437521.1">
    <property type="nucleotide sequence ID" value="NZ_CP089291.1"/>
</dbReference>
<keyword evidence="4" id="KW-1185">Reference proteome</keyword>
<reference evidence="3" key="1">
    <citation type="submission" date="2021-12" db="EMBL/GenBank/DDBJ databases">
        <title>Alicyclobacillaceae gen. nov., sp. nov., isolated from chalcocite enrichment system.</title>
        <authorList>
            <person name="Jiang Z."/>
        </authorList>
    </citation>
    <scope>NUCLEOTIDE SEQUENCE</scope>
    <source>
        <strain evidence="3">MYW30-H2</strain>
    </source>
</reference>
<keyword evidence="1" id="KW-0732">Signal</keyword>
<sequence length="90" mass="10081">MKLNLTHIAIAGLALCTLFSLYTGTGDAKSPVPDKPSKTYTVQGSDTLWSIVTSHHEYDRYDPRDVIYQIEKMNHMKDSTIQDGQALQLP</sequence>
<gene>
    <name evidence="3" type="ORF">LSG31_00635</name>
</gene>
<evidence type="ECO:0000256" key="1">
    <source>
        <dbReference type="SAM" id="SignalP"/>
    </source>
</evidence>
<feature type="domain" description="LysM" evidence="2">
    <location>
        <begin position="38"/>
        <end position="89"/>
    </location>
</feature>
<dbReference type="Gene3D" id="3.10.350.10">
    <property type="entry name" value="LysM domain"/>
    <property type="match status" value="1"/>
</dbReference>
<evidence type="ECO:0000259" key="2">
    <source>
        <dbReference type="PROSITE" id="PS51782"/>
    </source>
</evidence>
<dbReference type="EMBL" id="CP089291">
    <property type="protein sequence ID" value="UOF90825.1"/>
    <property type="molecule type" value="Genomic_DNA"/>
</dbReference>
<feature type="chain" id="PRO_5046367980" evidence="1">
    <location>
        <begin position="29"/>
        <end position="90"/>
    </location>
</feature>
<dbReference type="PROSITE" id="PS51782">
    <property type="entry name" value="LYSM"/>
    <property type="match status" value="1"/>
</dbReference>
<dbReference type="Proteomes" id="UP000830167">
    <property type="component" value="Chromosome"/>
</dbReference>
<evidence type="ECO:0000313" key="3">
    <source>
        <dbReference type="EMBL" id="UOF90825.1"/>
    </source>
</evidence>
<proteinExistence type="predicted"/>
<dbReference type="Pfam" id="PF01476">
    <property type="entry name" value="LysM"/>
    <property type="match status" value="1"/>
</dbReference>
<dbReference type="SUPFAM" id="SSF54106">
    <property type="entry name" value="LysM domain"/>
    <property type="match status" value="1"/>
</dbReference>
<dbReference type="InterPro" id="IPR018392">
    <property type="entry name" value="LysM"/>
</dbReference>
<dbReference type="InterPro" id="IPR036779">
    <property type="entry name" value="LysM_dom_sf"/>
</dbReference>
<dbReference type="CDD" id="cd00118">
    <property type="entry name" value="LysM"/>
    <property type="match status" value="1"/>
</dbReference>
<evidence type="ECO:0000313" key="4">
    <source>
        <dbReference type="Proteomes" id="UP000830167"/>
    </source>
</evidence>
<feature type="signal peptide" evidence="1">
    <location>
        <begin position="1"/>
        <end position="28"/>
    </location>
</feature>